<proteinExistence type="predicted"/>
<gene>
    <name evidence="1" type="ORF">HY912_02410</name>
</gene>
<evidence type="ECO:0000313" key="1">
    <source>
        <dbReference type="EMBL" id="MBI5248323.1"/>
    </source>
</evidence>
<dbReference type="AlphaFoldDB" id="A0A9D6YZ13"/>
<organism evidence="1 2">
    <name type="scientific">Desulfomonile tiedjei</name>
    <dbReference type="NCBI Taxonomy" id="2358"/>
    <lineage>
        <taxon>Bacteria</taxon>
        <taxon>Pseudomonadati</taxon>
        <taxon>Thermodesulfobacteriota</taxon>
        <taxon>Desulfomonilia</taxon>
        <taxon>Desulfomonilales</taxon>
        <taxon>Desulfomonilaceae</taxon>
        <taxon>Desulfomonile</taxon>
    </lineage>
</organism>
<reference evidence="1" key="1">
    <citation type="submission" date="2020-07" db="EMBL/GenBank/DDBJ databases">
        <title>Huge and variable diversity of episymbiotic CPR bacteria and DPANN archaea in groundwater ecosystems.</title>
        <authorList>
            <person name="He C.Y."/>
            <person name="Keren R."/>
            <person name="Whittaker M."/>
            <person name="Farag I.F."/>
            <person name="Doudna J."/>
            <person name="Cate J.H.D."/>
            <person name="Banfield J.F."/>
        </authorList>
    </citation>
    <scope>NUCLEOTIDE SEQUENCE</scope>
    <source>
        <strain evidence="1">NC_groundwater_1664_Pr3_B-0.1um_52_9</strain>
    </source>
</reference>
<evidence type="ECO:0000313" key="2">
    <source>
        <dbReference type="Proteomes" id="UP000807825"/>
    </source>
</evidence>
<name>A0A9D6YZ13_9BACT</name>
<dbReference type="PANTHER" id="PTHR39431:SF1">
    <property type="entry name" value="FRPA_C-RELATED PROTEIN"/>
    <property type="match status" value="1"/>
</dbReference>
<dbReference type="PANTHER" id="PTHR39431">
    <property type="entry name" value="FRPA/C-RELATED PROTEIN"/>
    <property type="match status" value="1"/>
</dbReference>
<evidence type="ECO:0008006" key="3">
    <source>
        <dbReference type="Google" id="ProtNLM"/>
    </source>
</evidence>
<dbReference type="Proteomes" id="UP000807825">
    <property type="component" value="Unassembled WGS sequence"/>
</dbReference>
<feature type="non-terminal residue" evidence="1">
    <location>
        <position position="418"/>
    </location>
</feature>
<dbReference type="EMBL" id="JACRDE010000066">
    <property type="protein sequence ID" value="MBI5248323.1"/>
    <property type="molecule type" value="Genomic_DNA"/>
</dbReference>
<sequence length="418" mass="45198">MSETELLIKVPIKSGIVGLAEYGERALHHSGVPKKFAVPLKFSWELLHQGGVEAVAALLRQQHSGLTALEEAAIITALEALVAAVAGGAVITAATPVWVVVGLGVGVVVGVGYSEEYILEAAGYFKKEAMKGFPVQEPCEGMYWLGQAEVARDLFHDGQGGILFPRRDPLVLDLDGDGIEMTSTRSGTFFDLGNDGFAEQTGWVDPDDGLLAMDRNGDGIINNGTELFGDQTYLSTGARATNGFAALEDLDSNADGRIDANDAAFSQLRVWQDEDGDGYSLPSELHALDELGIRSINLDSTITNVTDANGNTENRVCSFERTDGTTSQIAEYSLDREPMYTIPEEWLDVPEDIAALPNLQGYGNVYDLHQAMVRDTTGELKSLVEQFANATDESLRKQLMAQILYEWAGTEDVKWSPG</sequence>
<accession>A0A9D6YZ13</accession>
<comment type="caution">
    <text evidence="1">The sequence shown here is derived from an EMBL/GenBank/DDBJ whole genome shotgun (WGS) entry which is preliminary data.</text>
</comment>
<protein>
    <recommendedName>
        <fullName evidence="3">Calcium-binding protein</fullName>
    </recommendedName>
</protein>